<feature type="region of interest" description="Disordered" evidence="1">
    <location>
        <begin position="153"/>
        <end position="285"/>
    </location>
</feature>
<dbReference type="EMBL" id="CP126222">
    <property type="protein sequence ID" value="WIA22518.1"/>
    <property type="molecule type" value="Genomic_DNA"/>
</dbReference>
<reference evidence="2 3" key="1">
    <citation type="submission" date="2023-05" db="EMBL/GenBank/DDBJ databases">
        <title>A 100% complete, gapless, phased diploid assembly of the Scenedesmus obliquus UTEX 3031 genome.</title>
        <authorList>
            <person name="Biondi T.C."/>
            <person name="Hanschen E.R."/>
            <person name="Kwon T."/>
            <person name="Eng W."/>
            <person name="Kruse C.P.S."/>
            <person name="Koehler S.I."/>
            <person name="Kunde Y."/>
            <person name="Gleasner C.D."/>
            <person name="You Mak K.T."/>
            <person name="Polle J."/>
            <person name="Hovde B.T."/>
            <person name="Starkenburg S.R."/>
        </authorList>
    </citation>
    <scope>NUCLEOTIDE SEQUENCE [LARGE SCALE GENOMIC DNA]</scope>
    <source>
        <strain evidence="2 3">DOE0152z</strain>
    </source>
</reference>
<gene>
    <name evidence="2" type="ORF">OEZ85_000959</name>
</gene>
<accession>A0ABY8USH9</accession>
<name>A0ABY8USH9_TETOB</name>
<feature type="compositionally biased region" description="Polar residues" evidence="1">
    <location>
        <begin position="212"/>
        <end position="254"/>
    </location>
</feature>
<evidence type="ECO:0008006" key="4">
    <source>
        <dbReference type="Google" id="ProtNLM"/>
    </source>
</evidence>
<keyword evidence="3" id="KW-1185">Reference proteome</keyword>
<organism evidence="2 3">
    <name type="scientific">Tetradesmus obliquus</name>
    <name type="common">Green alga</name>
    <name type="synonym">Acutodesmus obliquus</name>
    <dbReference type="NCBI Taxonomy" id="3088"/>
    <lineage>
        <taxon>Eukaryota</taxon>
        <taxon>Viridiplantae</taxon>
        <taxon>Chlorophyta</taxon>
        <taxon>core chlorophytes</taxon>
        <taxon>Chlorophyceae</taxon>
        <taxon>CS clade</taxon>
        <taxon>Sphaeropleales</taxon>
        <taxon>Scenedesmaceae</taxon>
        <taxon>Tetradesmus</taxon>
    </lineage>
</organism>
<dbReference type="Proteomes" id="UP001244341">
    <property type="component" value="Chromosome 15b"/>
</dbReference>
<protein>
    <recommendedName>
        <fullName evidence="4">MI domain-containing protein</fullName>
    </recommendedName>
</protein>
<proteinExistence type="predicted"/>
<evidence type="ECO:0000313" key="2">
    <source>
        <dbReference type="EMBL" id="WIA22518.1"/>
    </source>
</evidence>
<evidence type="ECO:0000256" key="1">
    <source>
        <dbReference type="SAM" id="MobiDB-lite"/>
    </source>
</evidence>
<feature type="compositionally biased region" description="Low complexity" evidence="1">
    <location>
        <begin position="170"/>
        <end position="185"/>
    </location>
</feature>
<evidence type="ECO:0000313" key="3">
    <source>
        <dbReference type="Proteomes" id="UP001244341"/>
    </source>
</evidence>
<sequence>MYTGEEGHEVAQTIFAAICSSDKELRLDLLKLLQKQPLKQAAVLLAGLAEGLCKRGLGVRYHDILAAARGAGRVEGVEVWVQAQVGELGITENEAAAARKLICQSIAPGPDTLPDGAMREAACGRQHSRLPAGLRSDRTQPLLRWAAGQHSQMPLPASFGPGSEHHAACSTLGSSSGPHSSQSESHAAGQQSQLPLPASSFPGAEQRAACSTAGSSSGLHISQSKPHAAGQRSQLPPASSSPGVQQQAACSTAPSGLRSDRTWPRAAGQRSQMPLPASSGPGAEQRVACSTAGSTSACRTVRPSHVQQGSTASCCLLPL</sequence>